<feature type="non-terminal residue" evidence="2">
    <location>
        <position position="330"/>
    </location>
</feature>
<dbReference type="EMBL" id="EF106972">
    <property type="protein sequence ID" value="ABK80569.1"/>
    <property type="molecule type" value="Genomic_DNA"/>
</dbReference>
<feature type="domain" description="DNA/pantothenate metabolism flavoprotein C-terminal" evidence="1">
    <location>
        <begin position="71"/>
        <end position="140"/>
    </location>
</feature>
<dbReference type="Pfam" id="PF04127">
    <property type="entry name" value="DFP"/>
    <property type="match status" value="1"/>
</dbReference>
<dbReference type="GO" id="GO:0015937">
    <property type="term" value="P:coenzyme A biosynthetic process"/>
    <property type="evidence" value="ECO:0007669"/>
    <property type="project" value="UniProtKB-ARBA"/>
</dbReference>
<sequence length="330" mass="37200">MNQNTHLLSHISCSVLHLKSPPEPYKTSEWYTSRIAGVPFLLRNIMSLQRSGLHNLIVYIDKPQEEIEKLASTINDLLQENLENCDVLVMSATVGDFAAETLEKEKIKKQKEDARIITNIHWVSNSGQLKETLQNREGHTLFFNGSALHDKKEVRSLLKTFTHQEATPPEALPISKDRLESLIEKIKRNDEKELIEFQEETPSFTYIPGSEQAHVKEQKDFSIQHERLLAGSGQNHDSPITRLLSRPFSQKMTRFFLNTKITPNQITLFSFGVGLGSAICFAGGTYPMNVFGGLLLLFSTWVDGADGEIARLKFMESKLGGKLACLQVDS</sequence>
<dbReference type="AlphaFoldDB" id="A4GIX6"/>
<dbReference type="InterPro" id="IPR035929">
    <property type="entry name" value="CoaB-like_sf"/>
</dbReference>
<evidence type="ECO:0000313" key="2">
    <source>
        <dbReference type="EMBL" id="ABK80569.1"/>
    </source>
</evidence>
<dbReference type="Gene3D" id="1.20.120.1760">
    <property type="match status" value="1"/>
</dbReference>
<evidence type="ECO:0000259" key="1">
    <source>
        <dbReference type="Pfam" id="PF04127"/>
    </source>
</evidence>
<protein>
    <submittedName>
        <fullName evidence="2">Conserved hypothetical membrane protein</fullName>
    </submittedName>
</protein>
<accession>A4GIX6</accession>
<dbReference type="Gene3D" id="3.40.50.10300">
    <property type="entry name" value="CoaB-like"/>
    <property type="match status" value="1"/>
</dbReference>
<reference evidence="2" key="1">
    <citation type="journal article" date="2007" name="Environ. Microbiol.">
        <title>Quantitative distribution of presumptive archaeal and bacterial nitrifiers in Monterey Bay and the North Pacific Subtropical Gyre.</title>
        <authorList>
            <person name="Mincer T.J."/>
            <person name="Church M.J."/>
            <person name="Taylor L.T."/>
            <person name="Preston C."/>
            <person name="Karl D.M."/>
            <person name="Delong E.F."/>
        </authorList>
    </citation>
    <scope>NUCLEOTIDE SEQUENCE</scope>
</reference>
<dbReference type="InterPro" id="IPR043130">
    <property type="entry name" value="CDP-OH_PTrfase_TM_dom"/>
</dbReference>
<dbReference type="InterPro" id="IPR007085">
    <property type="entry name" value="DNA/pantothenate-metab_flavo_C"/>
</dbReference>
<name>A4GIX6_9BACT</name>
<dbReference type="GO" id="GO:0003824">
    <property type="term" value="F:catalytic activity"/>
    <property type="evidence" value="ECO:0007669"/>
    <property type="project" value="UniProtKB-ARBA"/>
</dbReference>
<dbReference type="SUPFAM" id="SSF102645">
    <property type="entry name" value="CoaB-like"/>
    <property type="match status" value="1"/>
</dbReference>
<proteinExistence type="predicted"/>
<organism evidence="2">
    <name type="scientific">uncultured marine Nitrospinaceae bacterium</name>
    <dbReference type="NCBI Taxonomy" id="482920"/>
    <lineage>
        <taxon>Bacteria</taxon>
        <taxon>Pseudomonadati</taxon>
        <taxon>Nitrospinota/Tectimicrobiota group</taxon>
        <taxon>Nitrospinota</taxon>
        <taxon>Nitrospinia</taxon>
        <taxon>Nitrospinales</taxon>
        <taxon>Nitrospinaceae</taxon>
        <taxon>environmental samples</taxon>
    </lineage>
</organism>